<dbReference type="CDD" id="cd07302">
    <property type="entry name" value="CHD"/>
    <property type="match status" value="1"/>
</dbReference>
<keyword evidence="4" id="KW-1133">Transmembrane helix</keyword>
<gene>
    <name evidence="9" type="ORF">KP79_PYT21095</name>
</gene>
<dbReference type="Pfam" id="PF08376">
    <property type="entry name" value="NIT"/>
    <property type="match status" value="1"/>
</dbReference>
<dbReference type="SMART" id="SM00044">
    <property type="entry name" value="CYCc"/>
    <property type="match status" value="1"/>
</dbReference>
<dbReference type="GO" id="GO:0001653">
    <property type="term" value="F:peptide receptor activity"/>
    <property type="evidence" value="ECO:0007669"/>
    <property type="project" value="TreeGrafter"/>
</dbReference>
<dbReference type="Gene3D" id="3.30.70.1230">
    <property type="entry name" value="Nucleotide cyclase"/>
    <property type="match status" value="2"/>
</dbReference>
<dbReference type="AlphaFoldDB" id="A0A210Q5S6"/>
<evidence type="ECO:0000256" key="2">
    <source>
        <dbReference type="ARBA" id="ARBA00022692"/>
    </source>
</evidence>
<evidence type="ECO:0000256" key="5">
    <source>
        <dbReference type="ARBA" id="ARBA00023136"/>
    </source>
</evidence>
<feature type="domain" description="Guanylate cyclase" evidence="8">
    <location>
        <begin position="434"/>
        <end position="535"/>
    </location>
</feature>
<keyword evidence="2" id="KW-0812">Transmembrane</keyword>
<dbReference type="OrthoDB" id="60033at2759"/>
<keyword evidence="3" id="KW-0547">Nucleotide-binding</keyword>
<evidence type="ECO:0000256" key="6">
    <source>
        <dbReference type="ARBA" id="ARBA00023239"/>
    </source>
</evidence>
<comment type="caution">
    <text evidence="9">The sequence shown here is derived from an EMBL/GenBank/DDBJ whole genome shotgun (WGS) entry which is preliminary data.</text>
</comment>
<dbReference type="PROSITE" id="PS50125">
    <property type="entry name" value="GUANYLATE_CYCLASE_2"/>
    <property type="match status" value="1"/>
</dbReference>
<dbReference type="InterPro" id="IPR013587">
    <property type="entry name" value="Nitrate/nitrite_sensing"/>
</dbReference>
<evidence type="ECO:0000313" key="9">
    <source>
        <dbReference type="EMBL" id="OWF44093.1"/>
    </source>
</evidence>
<dbReference type="PANTHER" id="PTHR11920:SF335">
    <property type="entry name" value="GUANYLATE CYCLASE"/>
    <property type="match status" value="1"/>
</dbReference>
<dbReference type="Pfam" id="PF00211">
    <property type="entry name" value="Guanylate_cyc"/>
    <property type="match status" value="1"/>
</dbReference>
<dbReference type="PANTHER" id="PTHR11920">
    <property type="entry name" value="GUANYLYL CYCLASE"/>
    <property type="match status" value="1"/>
</dbReference>
<dbReference type="InterPro" id="IPR029787">
    <property type="entry name" value="Nucleotide_cyclase"/>
</dbReference>
<dbReference type="GO" id="GO:0007168">
    <property type="term" value="P:receptor guanylyl cyclase signaling pathway"/>
    <property type="evidence" value="ECO:0007669"/>
    <property type="project" value="TreeGrafter"/>
</dbReference>
<feature type="region of interest" description="Disordered" evidence="7">
    <location>
        <begin position="616"/>
        <end position="638"/>
    </location>
</feature>
<keyword evidence="10" id="KW-1185">Reference proteome</keyword>
<dbReference type="GO" id="GO:0035556">
    <property type="term" value="P:intracellular signal transduction"/>
    <property type="evidence" value="ECO:0007669"/>
    <property type="project" value="InterPro"/>
</dbReference>
<dbReference type="GO" id="GO:0000166">
    <property type="term" value="F:nucleotide binding"/>
    <property type="evidence" value="ECO:0007669"/>
    <property type="project" value="UniProtKB-KW"/>
</dbReference>
<sequence length="652" mass="74894">MEENEESTGRSHSQRSLSIWSFGSQNSFDKKRTRNMSLCRGKQLSDIGNRLQLLKMLCLTVLPILGLWGFSVYTLTDIVKRKTENEKTKFQLQLSVELGKLIHHLQQERDMSVLYLSDLGPETKTFLLTEYMFTDKAIDALSEWPADLDNKKRTEFESKGKLQEYLKFHRQLLSKDTFNLHVEIEFYTKVIDVVIVWLYKSITRGQFAVVWKTLVAYLKLTSGKQDVGIERALGTLFFVQGGFKTREYFEMYNNRISRFKALYTTAELYSARVDRLYTSGVKMVETNITGIISNFRNEIQHHTEEATYPDMEKARYWFDNMTIYLDTLLEIQRDLGYEIIDILDIVIDQSTNNLAVSAAFLFVVLVMCPLVIYITENLTSSIQRYGLTLVDRTNDLRKEKKRSDGLLYQMVPALVADKLKKNIEIDPEYFSSVTILFLDIFGFNRISSECSPNEIVVLMNSVYGTIDELLEDYNVYKVETIKDCYMVASGIPTRNEDRHSSEVADLALEMLQLIQTKRFSVSGNRYVQLLIGVNTANKIHITQATNNALKKAGNYVTKERGLINIRGKGDVMTFWLRGKTDVKTKTGEVAAMDDKSETDFDTENSSPLVNVTTDNYQEERPARPNPPMFGRSGREEKVTATIYPTSSMAEKI</sequence>
<evidence type="ECO:0000313" key="10">
    <source>
        <dbReference type="Proteomes" id="UP000242188"/>
    </source>
</evidence>
<evidence type="ECO:0000259" key="8">
    <source>
        <dbReference type="PROSITE" id="PS50125"/>
    </source>
</evidence>
<evidence type="ECO:0000256" key="3">
    <source>
        <dbReference type="ARBA" id="ARBA00022741"/>
    </source>
</evidence>
<dbReference type="InterPro" id="IPR050401">
    <property type="entry name" value="Cyclic_nucleotide_synthase"/>
</dbReference>
<name>A0A210Q5S6_MIZYE</name>
<accession>A0A210Q5S6</accession>
<reference evidence="9 10" key="1">
    <citation type="journal article" date="2017" name="Nat. Ecol. Evol.">
        <title>Scallop genome provides insights into evolution of bilaterian karyotype and development.</title>
        <authorList>
            <person name="Wang S."/>
            <person name="Zhang J."/>
            <person name="Jiao W."/>
            <person name="Li J."/>
            <person name="Xun X."/>
            <person name="Sun Y."/>
            <person name="Guo X."/>
            <person name="Huan P."/>
            <person name="Dong B."/>
            <person name="Zhang L."/>
            <person name="Hu X."/>
            <person name="Sun X."/>
            <person name="Wang J."/>
            <person name="Zhao C."/>
            <person name="Wang Y."/>
            <person name="Wang D."/>
            <person name="Huang X."/>
            <person name="Wang R."/>
            <person name="Lv J."/>
            <person name="Li Y."/>
            <person name="Zhang Z."/>
            <person name="Liu B."/>
            <person name="Lu W."/>
            <person name="Hui Y."/>
            <person name="Liang J."/>
            <person name="Zhou Z."/>
            <person name="Hou R."/>
            <person name="Li X."/>
            <person name="Liu Y."/>
            <person name="Li H."/>
            <person name="Ning X."/>
            <person name="Lin Y."/>
            <person name="Zhao L."/>
            <person name="Xing Q."/>
            <person name="Dou J."/>
            <person name="Li Y."/>
            <person name="Mao J."/>
            <person name="Guo H."/>
            <person name="Dou H."/>
            <person name="Li T."/>
            <person name="Mu C."/>
            <person name="Jiang W."/>
            <person name="Fu Q."/>
            <person name="Fu X."/>
            <person name="Miao Y."/>
            <person name="Liu J."/>
            <person name="Yu Q."/>
            <person name="Li R."/>
            <person name="Liao H."/>
            <person name="Li X."/>
            <person name="Kong Y."/>
            <person name="Jiang Z."/>
            <person name="Chourrout D."/>
            <person name="Li R."/>
            <person name="Bao Z."/>
        </authorList>
    </citation>
    <scope>NUCLEOTIDE SEQUENCE [LARGE SCALE GENOMIC DNA]</scope>
    <source>
        <strain evidence="9 10">PY_sf001</strain>
    </source>
</reference>
<dbReference type="GO" id="GO:0005886">
    <property type="term" value="C:plasma membrane"/>
    <property type="evidence" value="ECO:0007669"/>
    <property type="project" value="TreeGrafter"/>
</dbReference>
<keyword evidence="5" id="KW-0472">Membrane</keyword>
<comment type="subcellular location">
    <subcellularLocation>
        <location evidence="1">Membrane</location>
    </subcellularLocation>
</comment>
<proteinExistence type="predicted"/>
<evidence type="ECO:0000256" key="7">
    <source>
        <dbReference type="SAM" id="MobiDB-lite"/>
    </source>
</evidence>
<dbReference type="EMBL" id="NEDP02004925">
    <property type="protein sequence ID" value="OWF44093.1"/>
    <property type="molecule type" value="Genomic_DNA"/>
</dbReference>
<dbReference type="GO" id="GO:0004383">
    <property type="term" value="F:guanylate cyclase activity"/>
    <property type="evidence" value="ECO:0007669"/>
    <property type="project" value="TreeGrafter"/>
</dbReference>
<organism evidence="9 10">
    <name type="scientific">Mizuhopecten yessoensis</name>
    <name type="common">Japanese scallop</name>
    <name type="synonym">Patinopecten yessoensis</name>
    <dbReference type="NCBI Taxonomy" id="6573"/>
    <lineage>
        <taxon>Eukaryota</taxon>
        <taxon>Metazoa</taxon>
        <taxon>Spiralia</taxon>
        <taxon>Lophotrochozoa</taxon>
        <taxon>Mollusca</taxon>
        <taxon>Bivalvia</taxon>
        <taxon>Autobranchia</taxon>
        <taxon>Pteriomorphia</taxon>
        <taxon>Pectinida</taxon>
        <taxon>Pectinoidea</taxon>
        <taxon>Pectinidae</taxon>
        <taxon>Mizuhopecten</taxon>
    </lineage>
</organism>
<dbReference type="Gene3D" id="6.10.250.780">
    <property type="match status" value="1"/>
</dbReference>
<evidence type="ECO:0000256" key="4">
    <source>
        <dbReference type="ARBA" id="ARBA00022989"/>
    </source>
</evidence>
<dbReference type="Proteomes" id="UP000242188">
    <property type="component" value="Unassembled WGS sequence"/>
</dbReference>
<dbReference type="InterPro" id="IPR001054">
    <property type="entry name" value="A/G_cyclase"/>
</dbReference>
<dbReference type="GO" id="GO:0004016">
    <property type="term" value="F:adenylate cyclase activity"/>
    <property type="evidence" value="ECO:0007669"/>
    <property type="project" value="TreeGrafter"/>
</dbReference>
<keyword evidence="6" id="KW-0456">Lyase</keyword>
<dbReference type="SUPFAM" id="SSF55073">
    <property type="entry name" value="Nucleotide cyclase"/>
    <property type="match status" value="1"/>
</dbReference>
<evidence type="ECO:0000256" key="1">
    <source>
        <dbReference type="ARBA" id="ARBA00004370"/>
    </source>
</evidence>
<protein>
    <submittedName>
        <fullName evidence="9">Guanylate cyclase 32E</fullName>
    </submittedName>
</protein>